<protein>
    <recommendedName>
        <fullName evidence="4">DUF4013 domain-containing protein</fullName>
    </recommendedName>
</protein>
<dbReference type="RefSeq" id="WP_011848985.1">
    <property type="nucleotide sequence ID" value="NC_009073.1"/>
</dbReference>
<evidence type="ECO:0000313" key="2">
    <source>
        <dbReference type="EMBL" id="ABO07728.1"/>
    </source>
</evidence>
<accession>A3MSW1</accession>
<dbReference type="Pfam" id="PF13197">
    <property type="entry name" value="DUF4013"/>
    <property type="match status" value="1"/>
</dbReference>
<dbReference type="InterPro" id="IPR025098">
    <property type="entry name" value="DUF4013"/>
</dbReference>
<name>A3MSW1_PYRCJ</name>
<keyword evidence="3" id="KW-1185">Reference proteome</keyword>
<keyword evidence="1" id="KW-0812">Transmembrane</keyword>
<dbReference type="KEGG" id="pcl:Pcal_0291"/>
<keyword evidence="1" id="KW-1133">Transmembrane helix</keyword>
<dbReference type="OrthoDB" id="372288at2157"/>
<evidence type="ECO:0008006" key="4">
    <source>
        <dbReference type="Google" id="ProtNLM"/>
    </source>
</evidence>
<dbReference type="Proteomes" id="UP000001431">
    <property type="component" value="Chromosome"/>
</dbReference>
<gene>
    <name evidence="2" type="ordered locus">Pcal_0291</name>
</gene>
<feature type="transmembrane region" description="Helical" evidence="1">
    <location>
        <begin position="24"/>
        <end position="43"/>
    </location>
</feature>
<dbReference type="EMBL" id="CP000561">
    <property type="protein sequence ID" value="ABO07728.1"/>
    <property type="molecule type" value="Genomic_DNA"/>
</dbReference>
<feature type="transmembrane region" description="Helical" evidence="1">
    <location>
        <begin position="64"/>
        <end position="90"/>
    </location>
</feature>
<dbReference type="HOGENOM" id="CLU_079270_1_0_2"/>
<feature type="transmembrane region" description="Helical" evidence="1">
    <location>
        <begin position="102"/>
        <end position="129"/>
    </location>
</feature>
<evidence type="ECO:0000256" key="1">
    <source>
        <dbReference type="SAM" id="Phobius"/>
    </source>
</evidence>
<reference evidence="2" key="1">
    <citation type="submission" date="2007-02" db="EMBL/GenBank/DDBJ databases">
        <title>Complete sequence of Pyrobaculum calidifontis JCM 11548.</title>
        <authorList>
            <consortium name="US DOE Joint Genome Institute"/>
            <person name="Copeland A."/>
            <person name="Lucas S."/>
            <person name="Lapidus A."/>
            <person name="Barry K."/>
            <person name="Glavina del Rio T."/>
            <person name="Dalin E."/>
            <person name="Tice H."/>
            <person name="Pitluck S."/>
            <person name="Chain P."/>
            <person name="Malfatti S."/>
            <person name="Shin M."/>
            <person name="Vergez L."/>
            <person name="Schmutz J."/>
            <person name="Larimer F."/>
            <person name="Land M."/>
            <person name="Hauser L."/>
            <person name="Kyrpides N."/>
            <person name="Mikhailova N."/>
            <person name="Cozen A.E."/>
            <person name="Fitz-Gibbon S.T."/>
            <person name="House C.H."/>
            <person name="Saltikov C."/>
            <person name="Lowe T.M."/>
            <person name="Richardson P."/>
        </authorList>
    </citation>
    <scope>NUCLEOTIDE SEQUENCE [LARGE SCALE GENOMIC DNA]</scope>
    <source>
        <strain evidence="2">JCM 11548</strain>
    </source>
</reference>
<feature type="transmembrane region" description="Helical" evidence="1">
    <location>
        <begin position="157"/>
        <end position="177"/>
    </location>
</feature>
<proteinExistence type="predicted"/>
<keyword evidence="1" id="KW-0472">Membrane</keyword>
<dbReference type="eggNOG" id="arCOG02879">
    <property type="taxonomic scope" value="Archaea"/>
</dbReference>
<evidence type="ECO:0000313" key="3">
    <source>
        <dbReference type="Proteomes" id="UP000001431"/>
    </source>
</evidence>
<dbReference type="GeneID" id="4909819"/>
<dbReference type="AlphaFoldDB" id="A3MSW1"/>
<organism evidence="2 3">
    <name type="scientific">Pyrobaculum calidifontis (strain DSM 21063 / JCM 11548 / VA1)</name>
    <dbReference type="NCBI Taxonomy" id="410359"/>
    <lineage>
        <taxon>Archaea</taxon>
        <taxon>Thermoproteota</taxon>
        <taxon>Thermoprotei</taxon>
        <taxon>Thermoproteales</taxon>
        <taxon>Thermoproteaceae</taxon>
        <taxon>Pyrobaculum</taxon>
    </lineage>
</organism>
<sequence>MDLETNLSTSAAFTGKIFSNWGRLLLLIALSIIPIANFIVVGYMARIVRENPDELPRLENYAGLLLNGLLVFIAWLIYAAVPLIFIILGLGTWLFSRTLSPLGLALFVVGVLLLLGAMVIGTVAIGYTIKRDMDFTKIFAFQEVWGIIQRIGVGRYLVWYLVMSALGLVAAALGWVIPWVGGAIAGVFFGLFANKSLALLLDEALKPPQQAEGS</sequence>